<evidence type="ECO:0000313" key="14">
    <source>
        <dbReference type="Proteomes" id="UP001153620"/>
    </source>
</evidence>
<dbReference type="FunFam" id="3.40.50.300:FF:000008">
    <property type="entry name" value="ATP-dependent RNA helicase RhlB"/>
    <property type="match status" value="1"/>
</dbReference>
<comment type="catalytic activity">
    <reaction evidence="6">
        <text>ATP + H2O = ADP + phosphate + H(+)</text>
        <dbReference type="Rhea" id="RHEA:13065"/>
        <dbReference type="ChEBI" id="CHEBI:15377"/>
        <dbReference type="ChEBI" id="CHEBI:15378"/>
        <dbReference type="ChEBI" id="CHEBI:30616"/>
        <dbReference type="ChEBI" id="CHEBI:43474"/>
        <dbReference type="ChEBI" id="CHEBI:456216"/>
        <dbReference type="EC" id="3.6.4.13"/>
    </reaction>
</comment>
<keyword evidence="3 8" id="KW-0378">Hydrolase</keyword>
<evidence type="ECO:0000256" key="6">
    <source>
        <dbReference type="ARBA" id="ARBA00047984"/>
    </source>
</evidence>
<dbReference type="SMART" id="SM00487">
    <property type="entry name" value="DEXDc"/>
    <property type="match status" value="1"/>
</dbReference>
<feature type="short sequence motif" description="Q motif" evidence="7">
    <location>
        <begin position="172"/>
        <end position="200"/>
    </location>
</feature>
<dbReference type="PROSITE" id="PS51195">
    <property type="entry name" value="Q_MOTIF"/>
    <property type="match status" value="1"/>
</dbReference>
<dbReference type="PANTHER" id="PTHR47958">
    <property type="entry name" value="ATP-DEPENDENT RNA HELICASE DBP3"/>
    <property type="match status" value="1"/>
</dbReference>
<protein>
    <recommendedName>
        <fullName evidence="1">RNA helicase</fullName>
        <ecNumber evidence="1">3.6.4.13</ecNumber>
    </recommendedName>
</protein>
<organism evidence="13 14">
    <name type="scientific">Chironomus riparius</name>
    <dbReference type="NCBI Taxonomy" id="315576"/>
    <lineage>
        <taxon>Eukaryota</taxon>
        <taxon>Metazoa</taxon>
        <taxon>Ecdysozoa</taxon>
        <taxon>Arthropoda</taxon>
        <taxon>Hexapoda</taxon>
        <taxon>Insecta</taxon>
        <taxon>Pterygota</taxon>
        <taxon>Neoptera</taxon>
        <taxon>Endopterygota</taxon>
        <taxon>Diptera</taxon>
        <taxon>Nematocera</taxon>
        <taxon>Chironomoidea</taxon>
        <taxon>Chironomidae</taxon>
        <taxon>Chironominae</taxon>
        <taxon>Chironomus</taxon>
    </lineage>
</organism>
<dbReference type="GO" id="GO:0005524">
    <property type="term" value="F:ATP binding"/>
    <property type="evidence" value="ECO:0007669"/>
    <property type="project" value="UniProtKB-KW"/>
</dbReference>
<keyword evidence="5 8" id="KW-0067">ATP-binding</keyword>
<feature type="compositionally biased region" description="Basic and acidic residues" evidence="9">
    <location>
        <begin position="84"/>
        <end position="97"/>
    </location>
</feature>
<dbReference type="InterPro" id="IPR014014">
    <property type="entry name" value="RNA_helicase_DEAD_Q_motif"/>
</dbReference>
<evidence type="ECO:0000259" key="11">
    <source>
        <dbReference type="PROSITE" id="PS51194"/>
    </source>
</evidence>
<dbReference type="InterPro" id="IPR011545">
    <property type="entry name" value="DEAD/DEAH_box_helicase_dom"/>
</dbReference>
<evidence type="ECO:0000256" key="4">
    <source>
        <dbReference type="ARBA" id="ARBA00022806"/>
    </source>
</evidence>
<dbReference type="InterPro" id="IPR027417">
    <property type="entry name" value="P-loop_NTPase"/>
</dbReference>
<dbReference type="CDD" id="cd17966">
    <property type="entry name" value="DEADc_DDX5_DDX17"/>
    <property type="match status" value="1"/>
</dbReference>
<feature type="compositionally biased region" description="Gly residues" evidence="9">
    <location>
        <begin position="584"/>
        <end position="601"/>
    </location>
</feature>
<dbReference type="Gene3D" id="3.40.50.300">
    <property type="entry name" value="P-loop containing nucleotide triphosphate hydrolases"/>
    <property type="match status" value="2"/>
</dbReference>
<dbReference type="GO" id="GO:0003724">
    <property type="term" value="F:RNA helicase activity"/>
    <property type="evidence" value="ECO:0007669"/>
    <property type="project" value="UniProtKB-EC"/>
</dbReference>
<proteinExistence type="inferred from homology"/>
<feature type="region of interest" description="Disordered" evidence="9">
    <location>
        <begin position="556"/>
        <end position="650"/>
    </location>
</feature>
<dbReference type="PROSITE" id="PS51194">
    <property type="entry name" value="HELICASE_CTER"/>
    <property type="match status" value="1"/>
</dbReference>
<evidence type="ECO:0000256" key="1">
    <source>
        <dbReference type="ARBA" id="ARBA00012552"/>
    </source>
</evidence>
<dbReference type="GO" id="GO:0031047">
    <property type="term" value="P:regulatory ncRNA-mediated gene silencing"/>
    <property type="evidence" value="ECO:0007669"/>
    <property type="project" value="UniProtKB-ARBA"/>
</dbReference>
<keyword evidence="14" id="KW-1185">Reference proteome</keyword>
<dbReference type="SMART" id="SM00490">
    <property type="entry name" value="HELICc"/>
    <property type="match status" value="1"/>
</dbReference>
<feature type="compositionally biased region" description="Gly residues" evidence="9">
    <location>
        <begin position="57"/>
        <end position="83"/>
    </location>
</feature>
<evidence type="ECO:0000256" key="2">
    <source>
        <dbReference type="ARBA" id="ARBA00022741"/>
    </source>
</evidence>
<accession>A0A9N9RMY8</accession>
<dbReference type="PROSITE" id="PS51192">
    <property type="entry name" value="HELICASE_ATP_BIND_1"/>
    <property type="match status" value="1"/>
</dbReference>
<feature type="domain" description="Helicase C-terminal" evidence="11">
    <location>
        <begin position="406"/>
        <end position="553"/>
    </location>
</feature>
<evidence type="ECO:0000256" key="8">
    <source>
        <dbReference type="RuleBase" id="RU000492"/>
    </source>
</evidence>
<dbReference type="Pfam" id="PF00271">
    <property type="entry name" value="Helicase_C"/>
    <property type="match status" value="1"/>
</dbReference>
<feature type="compositionally biased region" description="Polar residues" evidence="9">
    <location>
        <begin position="607"/>
        <end position="616"/>
    </location>
</feature>
<evidence type="ECO:0000256" key="3">
    <source>
        <dbReference type="ARBA" id="ARBA00022801"/>
    </source>
</evidence>
<dbReference type="SUPFAM" id="SSF52540">
    <property type="entry name" value="P-loop containing nucleoside triphosphate hydrolases"/>
    <property type="match status" value="1"/>
</dbReference>
<dbReference type="PROSITE" id="PS00039">
    <property type="entry name" value="DEAD_ATP_HELICASE"/>
    <property type="match status" value="1"/>
</dbReference>
<evidence type="ECO:0000256" key="9">
    <source>
        <dbReference type="SAM" id="MobiDB-lite"/>
    </source>
</evidence>
<reference evidence="13" key="2">
    <citation type="submission" date="2022-10" db="EMBL/GenBank/DDBJ databases">
        <authorList>
            <consortium name="ENA_rothamsted_submissions"/>
            <consortium name="culmorum"/>
            <person name="King R."/>
        </authorList>
    </citation>
    <scope>NUCLEOTIDE SEQUENCE</scope>
</reference>
<reference evidence="13" key="1">
    <citation type="submission" date="2022-01" db="EMBL/GenBank/DDBJ databases">
        <authorList>
            <person name="King R."/>
        </authorList>
    </citation>
    <scope>NUCLEOTIDE SEQUENCE</scope>
</reference>
<dbReference type="Pfam" id="PF00270">
    <property type="entry name" value="DEAD"/>
    <property type="match status" value="1"/>
</dbReference>
<feature type="compositionally biased region" description="Polar residues" evidence="9">
    <location>
        <begin position="640"/>
        <end position="650"/>
    </location>
</feature>
<evidence type="ECO:0000259" key="12">
    <source>
        <dbReference type="PROSITE" id="PS51195"/>
    </source>
</evidence>
<dbReference type="InterPro" id="IPR014001">
    <property type="entry name" value="Helicase_ATP-bd"/>
</dbReference>
<gene>
    <name evidence="13" type="ORF">CHIRRI_LOCUS2900</name>
</gene>
<dbReference type="GO" id="GO:0016787">
    <property type="term" value="F:hydrolase activity"/>
    <property type="evidence" value="ECO:0007669"/>
    <property type="project" value="UniProtKB-KW"/>
</dbReference>
<keyword evidence="2 8" id="KW-0547">Nucleotide-binding</keyword>
<dbReference type="EC" id="3.6.4.13" evidence="1"/>
<evidence type="ECO:0000259" key="10">
    <source>
        <dbReference type="PROSITE" id="PS51192"/>
    </source>
</evidence>
<dbReference type="EMBL" id="OU895877">
    <property type="protein sequence ID" value="CAG9799942.1"/>
    <property type="molecule type" value="Genomic_DNA"/>
</dbReference>
<feature type="domain" description="Helicase ATP-binding" evidence="10">
    <location>
        <begin position="203"/>
        <end position="378"/>
    </location>
</feature>
<dbReference type="FunFam" id="3.40.50.300:FF:000079">
    <property type="entry name" value="probable ATP-dependent RNA helicase DDX17"/>
    <property type="match status" value="1"/>
</dbReference>
<dbReference type="OrthoDB" id="196131at2759"/>
<dbReference type="Proteomes" id="UP001153620">
    <property type="component" value="Chromosome 1"/>
</dbReference>
<sequence length="650" mass="73369">MNSLLRRVCAQSALVYRFTKQNHSLVLKTSHNFFCSDLTSKFSEMYIRSDQNKPSSFGGGRGGSSGFGNGSSRGYGGNRGGDGITRRNDRFNGRVEKPSFGGMQTRARDNKNGLDEQVLKRINWGQEELSELRKNFYKPSPNVVARSRTEIETFQNKHEITVCGRECPTSVFEFHEIGFPSYINSELTRQGFTQPTVIQSSSWPIAMSGRDLVGIAQTGSGKTLAYILPALVHITYQEKLKRGDGPIVLVLAPTRELAQQIQTVATDFGKRIGIRNTCVFGGAPKRPQQNDLQRGCEIVIATPGRLIDFLQQETTNLKRCSYLVLDEADRMLDMGFEPQIRKIIEQIRPDRQCLMWSATWPKEVKNLAEEFLKDYLQINIGSLNLSANQNILQIVDVCDDSEKDTKLLKLLQEIQTDRESKTIIFGETKKKVDDIRNFLMRNQFRAVAIHGDKSQRERDFVLGKFRQDRQSILIATDVASRGLDVDDVKFVINYDFPSNVEDYIHRIGRTGRSNNKGTSYTFFTPQNAQKVDELINILNETNQYINPELYQLKKYNPKGFNNRRGGGRPFGNGGFKRNNYGQGQKTGGYGKPYENGSGGGYQKKTYENNGYNNGAGTSKYGERKMNSHTRFDDRGAPPTTAYSNGGSRFQ</sequence>
<keyword evidence="4 8" id="KW-0347">Helicase</keyword>
<evidence type="ECO:0000313" key="13">
    <source>
        <dbReference type="EMBL" id="CAG9799942.1"/>
    </source>
</evidence>
<name>A0A9N9RMY8_9DIPT</name>
<feature type="region of interest" description="Disordered" evidence="9">
    <location>
        <begin position="53"/>
        <end position="112"/>
    </location>
</feature>
<feature type="compositionally biased region" description="Basic and acidic residues" evidence="9">
    <location>
        <begin position="620"/>
        <end position="635"/>
    </location>
</feature>
<dbReference type="AlphaFoldDB" id="A0A9N9RMY8"/>
<dbReference type="InterPro" id="IPR001650">
    <property type="entry name" value="Helicase_C-like"/>
</dbReference>
<feature type="domain" description="DEAD-box RNA helicase Q" evidence="12">
    <location>
        <begin position="172"/>
        <end position="200"/>
    </location>
</feature>
<comment type="similarity">
    <text evidence="8">Belongs to the DEAD box helicase family.</text>
</comment>
<dbReference type="InterPro" id="IPR000629">
    <property type="entry name" value="RNA-helicase_DEAD-box_CS"/>
</dbReference>
<evidence type="ECO:0000256" key="5">
    <source>
        <dbReference type="ARBA" id="ARBA00022840"/>
    </source>
</evidence>
<dbReference type="GO" id="GO:0003676">
    <property type="term" value="F:nucleic acid binding"/>
    <property type="evidence" value="ECO:0007669"/>
    <property type="project" value="InterPro"/>
</dbReference>
<evidence type="ECO:0000256" key="7">
    <source>
        <dbReference type="PROSITE-ProRule" id="PRU00552"/>
    </source>
</evidence>
<dbReference type="CDD" id="cd18787">
    <property type="entry name" value="SF2_C_DEAD"/>
    <property type="match status" value="1"/>
</dbReference>